<dbReference type="InterPro" id="IPR036291">
    <property type="entry name" value="NAD(P)-bd_dom_sf"/>
</dbReference>
<keyword evidence="5" id="KW-0520">NAD</keyword>
<keyword evidence="2" id="KW-0547">Nucleotide-binding</keyword>
<evidence type="ECO:0000313" key="9">
    <source>
        <dbReference type="EMBL" id="ABZ09392.1"/>
    </source>
</evidence>
<dbReference type="SUPFAM" id="SSF51735">
    <property type="entry name" value="NAD(P)-binding Rossmann-fold domains"/>
    <property type="match status" value="1"/>
</dbReference>
<protein>
    <recommendedName>
        <fullName evidence="1">proton-translocating NAD(P)(+) transhydrogenase</fullName>
        <ecNumber evidence="1">7.1.1.1</ecNumber>
    </recommendedName>
</protein>
<dbReference type="InterPro" id="IPR007886">
    <property type="entry name" value="AlaDH/PNT_N"/>
</dbReference>
<dbReference type="Pfam" id="PF01262">
    <property type="entry name" value="AlaDh_PNT_C"/>
    <property type="match status" value="1"/>
</dbReference>
<dbReference type="PANTHER" id="PTHR10160">
    <property type="entry name" value="NAD(P) TRANSHYDROGENASE"/>
    <property type="match status" value="1"/>
</dbReference>
<evidence type="ECO:0000259" key="8">
    <source>
        <dbReference type="SMART" id="SM01003"/>
    </source>
</evidence>
<keyword evidence="4" id="KW-1278">Translocase</keyword>
<dbReference type="Gene3D" id="3.40.50.720">
    <property type="entry name" value="NAD(P)-binding Rossmann-like Domain"/>
    <property type="match status" value="2"/>
</dbReference>
<dbReference type="GO" id="GO:0006740">
    <property type="term" value="P:NADPH regeneration"/>
    <property type="evidence" value="ECO:0007669"/>
    <property type="project" value="TreeGrafter"/>
</dbReference>
<name>B3T9Y3_9ZZZZ</name>
<dbReference type="EMBL" id="EU016650">
    <property type="protein sequence ID" value="ABZ09392.1"/>
    <property type="molecule type" value="Genomic_DNA"/>
</dbReference>
<sequence>MLLGGPKEKDDNETRVSIVPISIPKLNKLGFEVIIEKGAGEKSGYSDSEYEDKGGKIGNLVEVMGSELIASIDVPDFKMMKKGQMLACIADPFRNLEQTRKIIDAGITLLSLDVIPRRLSKGQSMDVNSSQDNLSGYRAALMGSLHVSKMVPMMMTAAGTVRPAKFVIQGAAVAGLQAIATAKRLGAAIQAIDVRLAAKQDTESLGAKFIDVPGWKDAESSSGHATLFTDKGLQQAFDEELMKAVKEADVVITTARLFGADAPPLFFGKEMNEKMTHEMKQGAVIIDMNCDTGGNIVGSVEGEIVEKDGVTIIGIPMLCRTIPNTASMLYSNNITNFVTVLVEEGKLVINPEEQVLTGDEGGISAGYGGILIAEDGKIHNNHTKLMKAIPMPLKKAKEDNKEQKDKNQTINITNINISDSVISKSNVGEK</sequence>
<evidence type="ECO:0000256" key="6">
    <source>
        <dbReference type="ARBA" id="ARBA00048202"/>
    </source>
</evidence>
<dbReference type="GO" id="GO:0050661">
    <property type="term" value="F:NADP binding"/>
    <property type="evidence" value="ECO:0007669"/>
    <property type="project" value="TreeGrafter"/>
</dbReference>
<dbReference type="EC" id="7.1.1.1" evidence="1"/>
<organism evidence="9">
    <name type="scientific">uncultured marine microorganism HF4000_APKG7N23</name>
    <dbReference type="NCBI Taxonomy" id="455552"/>
    <lineage>
        <taxon>unclassified sequences</taxon>
        <taxon>environmental samples</taxon>
    </lineage>
</organism>
<proteinExistence type="predicted"/>
<evidence type="ECO:0000256" key="2">
    <source>
        <dbReference type="ARBA" id="ARBA00022741"/>
    </source>
</evidence>
<feature type="domain" description="Alanine dehydrogenase/pyridine nucleotide transhydrogenase N-terminal" evidence="8">
    <location>
        <begin position="4"/>
        <end position="135"/>
    </location>
</feature>
<dbReference type="AlphaFoldDB" id="B3T9Y3"/>
<dbReference type="InterPro" id="IPR007698">
    <property type="entry name" value="AlaDH/PNT_NAD(H)-bd"/>
</dbReference>
<dbReference type="SMART" id="SM01002">
    <property type="entry name" value="AlaDh_PNT_C"/>
    <property type="match status" value="1"/>
</dbReference>
<dbReference type="SUPFAM" id="SSF52283">
    <property type="entry name" value="Formate/glycerate dehydrogenase catalytic domain-like"/>
    <property type="match status" value="1"/>
</dbReference>
<evidence type="ECO:0000256" key="1">
    <source>
        <dbReference type="ARBA" id="ARBA00012943"/>
    </source>
</evidence>
<evidence type="ECO:0000256" key="5">
    <source>
        <dbReference type="ARBA" id="ARBA00023027"/>
    </source>
</evidence>
<feature type="domain" description="Alanine dehydrogenase/pyridine nucleotide transhydrogenase NAD(H)-binding" evidence="7">
    <location>
        <begin position="144"/>
        <end position="314"/>
    </location>
</feature>
<dbReference type="PANTHER" id="PTHR10160:SF19">
    <property type="entry name" value="PROTON-TRANSLOCATING NAD(P)(+) TRANSHYDROGENASE"/>
    <property type="match status" value="1"/>
</dbReference>
<dbReference type="GO" id="GO:0005886">
    <property type="term" value="C:plasma membrane"/>
    <property type="evidence" value="ECO:0007669"/>
    <property type="project" value="TreeGrafter"/>
</dbReference>
<evidence type="ECO:0000256" key="3">
    <source>
        <dbReference type="ARBA" id="ARBA00022857"/>
    </source>
</evidence>
<comment type="catalytic activity">
    <reaction evidence="6">
        <text>NAD(+) + NADPH + H(+)(in) = NADH + NADP(+) + H(+)(out)</text>
        <dbReference type="Rhea" id="RHEA:47992"/>
        <dbReference type="ChEBI" id="CHEBI:15378"/>
        <dbReference type="ChEBI" id="CHEBI:57540"/>
        <dbReference type="ChEBI" id="CHEBI:57783"/>
        <dbReference type="ChEBI" id="CHEBI:57945"/>
        <dbReference type="ChEBI" id="CHEBI:58349"/>
        <dbReference type="EC" id="7.1.1.1"/>
    </reaction>
</comment>
<evidence type="ECO:0000256" key="4">
    <source>
        <dbReference type="ARBA" id="ARBA00022967"/>
    </source>
</evidence>
<dbReference type="SMART" id="SM01003">
    <property type="entry name" value="AlaDh_PNT_N"/>
    <property type="match status" value="1"/>
</dbReference>
<dbReference type="GO" id="GO:0008750">
    <property type="term" value="F:proton-translocating NAD(P)+ transhydrogenase activity"/>
    <property type="evidence" value="ECO:0007669"/>
    <property type="project" value="UniProtKB-EC"/>
</dbReference>
<dbReference type="Pfam" id="PF05222">
    <property type="entry name" value="AlaDh_PNT_N"/>
    <property type="match status" value="1"/>
</dbReference>
<accession>B3T9Y3</accession>
<evidence type="ECO:0000259" key="7">
    <source>
        <dbReference type="SMART" id="SM01002"/>
    </source>
</evidence>
<reference evidence="9" key="1">
    <citation type="journal article" date="2008" name="ISME J.">
        <title>Genomic patterns of recombination, clonal divergence and environment in marine microbial populations.</title>
        <authorList>
            <person name="Konstantinidis K.T."/>
            <person name="Delong E.F."/>
        </authorList>
    </citation>
    <scope>NUCLEOTIDE SEQUENCE</scope>
</reference>
<gene>
    <name evidence="9" type="ORF">ALOHA_HF4000APKG7N23ctg4g4</name>
</gene>
<keyword evidence="3" id="KW-0521">NADP</keyword>